<reference evidence="1 2" key="1">
    <citation type="submission" date="2016-10" db="EMBL/GenBank/DDBJ databases">
        <authorList>
            <person name="de Groot N.N."/>
        </authorList>
    </citation>
    <scope>NUCLEOTIDE SEQUENCE [LARGE SCALE GENOMIC DNA]</scope>
    <source>
        <strain evidence="1 2">AR32</strain>
    </source>
</reference>
<dbReference type="Proteomes" id="UP000236735">
    <property type="component" value="Unassembled WGS sequence"/>
</dbReference>
<proteinExistence type="predicted"/>
<accession>A0A1H5WDN2</accession>
<organism evidence="1 2">
    <name type="scientific">Xylanibacter ruminicola</name>
    <name type="common">Prevotella ruminicola</name>
    <dbReference type="NCBI Taxonomy" id="839"/>
    <lineage>
        <taxon>Bacteria</taxon>
        <taxon>Pseudomonadati</taxon>
        <taxon>Bacteroidota</taxon>
        <taxon>Bacteroidia</taxon>
        <taxon>Bacteroidales</taxon>
        <taxon>Prevotellaceae</taxon>
        <taxon>Xylanibacter</taxon>
    </lineage>
</organism>
<sequence length="163" mass="18268">MIHPAIQARVDFYERLESDVKKASVGSEIRILYEKFAAFCINLGISQSLGNHPYEDETCNEDFRKELLSNIDMAKHVCMSKRDGLSSGTALTINNSNQQEQTQNLSINVRENLRKALTGEQYDELLALIDRRADKKTIVDKIKDFGIDVVSGVLAGIISSQMT</sequence>
<dbReference type="EMBL" id="FNUV01000006">
    <property type="protein sequence ID" value="SEF97480.1"/>
    <property type="molecule type" value="Genomic_DNA"/>
</dbReference>
<dbReference type="AlphaFoldDB" id="A0A1H5WDN2"/>
<evidence type="ECO:0000313" key="2">
    <source>
        <dbReference type="Proteomes" id="UP000236735"/>
    </source>
</evidence>
<name>A0A1H5WDN2_XYLRU</name>
<protein>
    <submittedName>
        <fullName evidence="1">Uncharacterized protein</fullName>
    </submittedName>
</protein>
<evidence type="ECO:0000313" key="1">
    <source>
        <dbReference type="EMBL" id="SEF97480.1"/>
    </source>
</evidence>
<gene>
    <name evidence="1" type="ORF">SAMN05216354_2283</name>
</gene>